<evidence type="ECO:0000313" key="2">
    <source>
        <dbReference type="EMBL" id="KAF7126947.1"/>
    </source>
</evidence>
<feature type="region of interest" description="Disordered" evidence="1">
    <location>
        <begin position="77"/>
        <end position="146"/>
    </location>
</feature>
<feature type="region of interest" description="Disordered" evidence="1">
    <location>
        <begin position="1"/>
        <end position="55"/>
    </location>
</feature>
<protein>
    <submittedName>
        <fullName evidence="2">Uncharacterized protein</fullName>
    </submittedName>
</protein>
<dbReference type="EMBL" id="WJXA01000011">
    <property type="protein sequence ID" value="KAF7126947.1"/>
    <property type="molecule type" value="Genomic_DNA"/>
</dbReference>
<dbReference type="AlphaFoldDB" id="A0A834G6X1"/>
<evidence type="ECO:0000313" key="3">
    <source>
        <dbReference type="Proteomes" id="UP000626092"/>
    </source>
</evidence>
<sequence>MGNGKQKDGCEYTNQGQLVDLVLNPTTSEPQQSSTPNNTSVTRLHGEDSSDSEEELLEVLEGVVSSNQGAEAVASLVVESTSTHKSTGLHGPNSVVPKNYEITVPPAPDPPEGIKKANARLDANKAHSKSALKRLKKQARSNPLVP</sequence>
<dbReference type="Proteomes" id="UP000626092">
    <property type="component" value="Unassembled WGS sequence"/>
</dbReference>
<reference evidence="2" key="1">
    <citation type="submission" date="2019-11" db="EMBL/GenBank/DDBJ databases">
        <authorList>
            <person name="Liu Y."/>
            <person name="Hou J."/>
            <person name="Li T.-Q."/>
            <person name="Guan C.-H."/>
            <person name="Wu X."/>
            <person name="Wu H.-Z."/>
            <person name="Ling F."/>
            <person name="Zhang R."/>
            <person name="Shi X.-G."/>
            <person name="Ren J.-P."/>
            <person name="Chen E.-F."/>
            <person name="Sun J.-M."/>
        </authorList>
    </citation>
    <scope>NUCLEOTIDE SEQUENCE</scope>
    <source>
        <strain evidence="2">Adult_tree_wgs_1</strain>
        <tissue evidence="2">Leaves</tissue>
    </source>
</reference>
<evidence type="ECO:0000256" key="1">
    <source>
        <dbReference type="SAM" id="MobiDB-lite"/>
    </source>
</evidence>
<name>A0A834G6X1_RHOSS</name>
<gene>
    <name evidence="2" type="ORF">RHSIM_Rhsim11G0001000</name>
</gene>
<feature type="compositionally biased region" description="Polar residues" evidence="1">
    <location>
        <begin position="24"/>
        <end position="42"/>
    </location>
</feature>
<feature type="compositionally biased region" description="Basic and acidic residues" evidence="1">
    <location>
        <begin position="1"/>
        <end position="10"/>
    </location>
</feature>
<keyword evidence="3" id="KW-1185">Reference proteome</keyword>
<organism evidence="2 3">
    <name type="scientific">Rhododendron simsii</name>
    <name type="common">Sims's rhododendron</name>
    <dbReference type="NCBI Taxonomy" id="118357"/>
    <lineage>
        <taxon>Eukaryota</taxon>
        <taxon>Viridiplantae</taxon>
        <taxon>Streptophyta</taxon>
        <taxon>Embryophyta</taxon>
        <taxon>Tracheophyta</taxon>
        <taxon>Spermatophyta</taxon>
        <taxon>Magnoliopsida</taxon>
        <taxon>eudicotyledons</taxon>
        <taxon>Gunneridae</taxon>
        <taxon>Pentapetalae</taxon>
        <taxon>asterids</taxon>
        <taxon>Ericales</taxon>
        <taxon>Ericaceae</taxon>
        <taxon>Ericoideae</taxon>
        <taxon>Rhodoreae</taxon>
        <taxon>Rhododendron</taxon>
    </lineage>
</organism>
<feature type="compositionally biased region" description="Basic residues" evidence="1">
    <location>
        <begin position="126"/>
        <end position="139"/>
    </location>
</feature>
<proteinExistence type="predicted"/>
<comment type="caution">
    <text evidence="2">The sequence shown here is derived from an EMBL/GenBank/DDBJ whole genome shotgun (WGS) entry which is preliminary data.</text>
</comment>
<accession>A0A834G6X1</accession>